<gene>
    <name evidence="2" type="ORF">GNP93_12440</name>
</gene>
<organism evidence="2 3">
    <name type="scientific">Paenibacillus validus</name>
    <dbReference type="NCBI Taxonomy" id="44253"/>
    <lineage>
        <taxon>Bacteria</taxon>
        <taxon>Bacillati</taxon>
        <taxon>Bacillota</taxon>
        <taxon>Bacilli</taxon>
        <taxon>Bacillales</taxon>
        <taxon>Paenibacillaceae</taxon>
        <taxon>Paenibacillus</taxon>
    </lineage>
</organism>
<proteinExistence type="predicted"/>
<keyword evidence="3" id="KW-1185">Reference proteome</keyword>
<protein>
    <submittedName>
        <fullName evidence="2">DUF948 domain-containing protein</fullName>
    </submittedName>
</protein>
<sequence length="147" mass="16705">MWWQWGLAFCMVAFLAVSVTFIRFLLYTHALLRLGESSIDRLQKQALHTVQESERVIEASVTLIDDLQHKLDTVDAWFQAANETGEAVRRVTRSIGVISQTVEDTVLEAKRAVHSRQDTVNELIEWTMAGLAIASRFQASRQSKSKE</sequence>
<reference evidence="2 3" key="1">
    <citation type="submission" date="2019-11" db="EMBL/GenBank/DDBJ databases">
        <title>Draft genome sequences of five Paenibacillus species of dairy origin.</title>
        <authorList>
            <person name="Olajide A.M."/>
            <person name="Chen S."/>
            <person name="Lapointe G."/>
        </authorList>
    </citation>
    <scope>NUCLEOTIDE SEQUENCE [LARGE SCALE GENOMIC DNA]</scope>
    <source>
        <strain evidence="2 3">2CS3</strain>
    </source>
</reference>
<feature type="transmembrane region" description="Helical" evidence="1">
    <location>
        <begin position="6"/>
        <end position="26"/>
    </location>
</feature>
<dbReference type="Proteomes" id="UP000450917">
    <property type="component" value="Unassembled WGS sequence"/>
</dbReference>
<accession>A0A7X2ZAS8</accession>
<keyword evidence="1" id="KW-0812">Transmembrane</keyword>
<evidence type="ECO:0000313" key="3">
    <source>
        <dbReference type="Proteomes" id="UP000450917"/>
    </source>
</evidence>
<keyword evidence="1" id="KW-1133">Transmembrane helix</keyword>
<dbReference type="PANTHER" id="PTHR40070">
    <property type="entry name" value="UPF0478 PROTEIN YTXG"/>
    <property type="match status" value="1"/>
</dbReference>
<dbReference type="EMBL" id="WNZX01000009">
    <property type="protein sequence ID" value="MUG71478.1"/>
    <property type="molecule type" value="Genomic_DNA"/>
</dbReference>
<dbReference type="PANTHER" id="PTHR40070:SF1">
    <property type="entry name" value="UPF0478 PROTEIN YTXG"/>
    <property type="match status" value="1"/>
</dbReference>
<keyword evidence="1" id="KW-0472">Membrane</keyword>
<name>A0A7X2ZAS8_9BACL</name>
<dbReference type="AlphaFoldDB" id="A0A7X2ZAS8"/>
<dbReference type="Pfam" id="PF06103">
    <property type="entry name" value="DUF948"/>
    <property type="match status" value="1"/>
</dbReference>
<comment type="caution">
    <text evidence="2">The sequence shown here is derived from an EMBL/GenBank/DDBJ whole genome shotgun (WGS) entry which is preliminary data.</text>
</comment>
<evidence type="ECO:0000313" key="2">
    <source>
        <dbReference type="EMBL" id="MUG71478.1"/>
    </source>
</evidence>
<dbReference type="RefSeq" id="WP_054800206.1">
    <property type="nucleotide sequence ID" value="NZ_JARTHJ010000152.1"/>
</dbReference>
<dbReference type="InterPro" id="IPR009293">
    <property type="entry name" value="UPF0478"/>
</dbReference>
<evidence type="ECO:0000256" key="1">
    <source>
        <dbReference type="SAM" id="Phobius"/>
    </source>
</evidence>